<evidence type="ECO:0000313" key="2">
    <source>
        <dbReference type="EMBL" id="VDM85809.1"/>
    </source>
</evidence>
<dbReference type="InterPro" id="IPR055119">
    <property type="entry name" value="Mig18_Fn1"/>
</dbReference>
<reference evidence="2 3" key="1">
    <citation type="submission" date="2018-11" db="EMBL/GenBank/DDBJ databases">
        <authorList>
            <consortium name="Pathogen Informatics"/>
        </authorList>
    </citation>
    <scope>NUCLEOTIDE SEQUENCE [LARGE SCALE GENOMIC DNA]</scope>
</reference>
<sequence>QACIEQFRIICTQLECTKNGKKYKEGEEFTIGNLRYKCQKYGVYTIEGCISDHKKNLKIGDVVVINNIKSQCLAVGPSVFYRETVCGILGQPECDKIGPPKGYEEACKKEKENPQNAKELPMVGLPPGWKAVDLTTQNIPGTNKRVLSQTLMFNPIAKPRYTHLSAIYVLKIAQSLLELYLWTSFDRTPIVVLK</sequence>
<organism evidence="2 3">
    <name type="scientific">Strongylus vulgaris</name>
    <name type="common">Blood worm</name>
    <dbReference type="NCBI Taxonomy" id="40348"/>
    <lineage>
        <taxon>Eukaryota</taxon>
        <taxon>Metazoa</taxon>
        <taxon>Ecdysozoa</taxon>
        <taxon>Nematoda</taxon>
        <taxon>Chromadorea</taxon>
        <taxon>Rhabditida</taxon>
        <taxon>Rhabditina</taxon>
        <taxon>Rhabditomorpha</taxon>
        <taxon>Strongyloidea</taxon>
        <taxon>Strongylidae</taxon>
        <taxon>Strongylus</taxon>
    </lineage>
</organism>
<evidence type="ECO:0000313" key="3">
    <source>
        <dbReference type="Proteomes" id="UP000270094"/>
    </source>
</evidence>
<feature type="non-terminal residue" evidence="2">
    <location>
        <position position="1"/>
    </location>
</feature>
<dbReference type="AlphaFoldDB" id="A0A3P7K0Q5"/>
<protein>
    <recommendedName>
        <fullName evidence="1">Abnormal cell migration protein 18-like fibronectin type I domain-containing protein</fullName>
    </recommendedName>
</protein>
<proteinExistence type="predicted"/>
<dbReference type="OrthoDB" id="5846929at2759"/>
<name>A0A3P7K0Q5_STRVU</name>
<dbReference type="PANTHER" id="PTHR37978:SF5">
    <property type="entry name" value="SECRETED PROTEIN"/>
    <property type="match status" value="1"/>
</dbReference>
<gene>
    <name evidence="2" type="ORF">SVUK_LOCUS20807</name>
</gene>
<evidence type="ECO:0000259" key="1">
    <source>
        <dbReference type="Pfam" id="PF23003"/>
    </source>
</evidence>
<dbReference type="Pfam" id="PF23003">
    <property type="entry name" value="Fn1_2"/>
    <property type="match status" value="1"/>
</dbReference>
<dbReference type="Proteomes" id="UP000270094">
    <property type="component" value="Unassembled WGS sequence"/>
</dbReference>
<feature type="domain" description="Abnormal cell migration protein 18-like fibronectin type I" evidence="1">
    <location>
        <begin position="15"/>
        <end position="74"/>
    </location>
</feature>
<keyword evidence="3" id="KW-1185">Reference proteome</keyword>
<dbReference type="EMBL" id="UYYB01145630">
    <property type="protein sequence ID" value="VDM85809.1"/>
    <property type="molecule type" value="Genomic_DNA"/>
</dbReference>
<accession>A0A3P7K0Q5</accession>
<dbReference type="PANTHER" id="PTHR37978">
    <property type="entry name" value="PROTEIN CBG22381-RELATED"/>
    <property type="match status" value="1"/>
</dbReference>